<keyword evidence="2" id="KW-0378">Hydrolase</keyword>
<comment type="similarity">
    <text evidence="1">Belongs to the type-B carboxylesterase/lipase family.</text>
</comment>
<dbReference type="InterPro" id="IPR002018">
    <property type="entry name" value="CarbesteraseB"/>
</dbReference>
<gene>
    <name evidence="4" type="ORF">MUCCIDRAFT_148087</name>
</gene>
<evidence type="ECO:0000256" key="2">
    <source>
        <dbReference type="ARBA" id="ARBA00022801"/>
    </source>
</evidence>
<dbReference type="OrthoDB" id="408631at2759"/>
<dbReference type="VEuPathDB" id="FungiDB:MUCCIDRAFT_148087"/>
<evidence type="ECO:0000313" key="5">
    <source>
        <dbReference type="Proteomes" id="UP000077051"/>
    </source>
</evidence>
<name>A0A162QBN1_MUCCL</name>
<reference evidence="4 5" key="1">
    <citation type="submission" date="2015-06" db="EMBL/GenBank/DDBJ databases">
        <title>Expansion of signal transduction pathways in fungi by whole-genome duplication.</title>
        <authorList>
            <consortium name="DOE Joint Genome Institute"/>
            <person name="Corrochano L.M."/>
            <person name="Kuo A."/>
            <person name="Marcet-Houben M."/>
            <person name="Polaino S."/>
            <person name="Salamov A."/>
            <person name="Villalobos J.M."/>
            <person name="Alvarez M.I."/>
            <person name="Avalos J."/>
            <person name="Benito E.P."/>
            <person name="Benoit I."/>
            <person name="Burger G."/>
            <person name="Camino L.P."/>
            <person name="Canovas D."/>
            <person name="Cerda-Olmedo E."/>
            <person name="Cheng J.-F."/>
            <person name="Dominguez A."/>
            <person name="Elias M."/>
            <person name="Eslava A.P."/>
            <person name="Glaser F."/>
            <person name="Grimwood J."/>
            <person name="Gutierrez G."/>
            <person name="Heitman J."/>
            <person name="Henrissat B."/>
            <person name="Iturriaga E.A."/>
            <person name="Lang B.F."/>
            <person name="Lavin J.L."/>
            <person name="Lee S."/>
            <person name="Li W."/>
            <person name="Lindquist E."/>
            <person name="Lopez-Garcia S."/>
            <person name="Luque E.M."/>
            <person name="Marcos A.T."/>
            <person name="Martin J."/>
            <person name="Mccluskey K."/>
            <person name="Medina H.R."/>
            <person name="Miralles-Duran A."/>
            <person name="Miyazaki A."/>
            <person name="Munoz-Torres E."/>
            <person name="Oguiza J.A."/>
            <person name="Ohm R."/>
            <person name="Olmedo M."/>
            <person name="Orejas M."/>
            <person name="Ortiz-Castellanos L."/>
            <person name="Pisabarro A.G."/>
            <person name="Rodriguez-Romero J."/>
            <person name="Ruiz-Herrera J."/>
            <person name="Ruiz-Vazquez R."/>
            <person name="Sanz C."/>
            <person name="Schackwitz W."/>
            <person name="Schmutz J."/>
            <person name="Shahriari M."/>
            <person name="Shelest E."/>
            <person name="Silva-Franco F."/>
            <person name="Soanes D."/>
            <person name="Syed K."/>
            <person name="Tagua V.G."/>
            <person name="Talbot N.J."/>
            <person name="Thon M."/>
            <person name="De Vries R.P."/>
            <person name="Wiebenga A."/>
            <person name="Yadav J.S."/>
            <person name="Braun E.L."/>
            <person name="Baker S."/>
            <person name="Garre V."/>
            <person name="Horwitz B."/>
            <person name="Torres-Martinez S."/>
            <person name="Idnurm A."/>
            <person name="Herrera-Estrella A."/>
            <person name="Gabaldon T."/>
            <person name="Grigoriev I.V."/>
        </authorList>
    </citation>
    <scope>NUCLEOTIDE SEQUENCE [LARGE SCALE GENOMIC DNA]</scope>
    <source>
        <strain evidence="4 5">CBS 277.49</strain>
    </source>
</reference>
<dbReference type="SUPFAM" id="SSF53474">
    <property type="entry name" value="alpha/beta-Hydrolases"/>
    <property type="match status" value="1"/>
</dbReference>
<dbReference type="EMBL" id="AMYB01000007">
    <property type="protein sequence ID" value="OAD00570.1"/>
    <property type="molecule type" value="Genomic_DNA"/>
</dbReference>
<dbReference type="PANTHER" id="PTHR43142:SF1">
    <property type="entry name" value="CARBOXYLIC ESTER HYDROLASE"/>
    <property type="match status" value="1"/>
</dbReference>
<evidence type="ECO:0000256" key="1">
    <source>
        <dbReference type="ARBA" id="ARBA00005964"/>
    </source>
</evidence>
<dbReference type="InterPro" id="IPR019819">
    <property type="entry name" value="Carboxylesterase_B_CS"/>
</dbReference>
<dbReference type="Pfam" id="PF00135">
    <property type="entry name" value="COesterase"/>
    <property type="match status" value="1"/>
</dbReference>
<comment type="caution">
    <text evidence="4">The sequence shown here is derived from an EMBL/GenBank/DDBJ whole genome shotgun (WGS) entry which is preliminary data.</text>
</comment>
<accession>A0A162QBN1</accession>
<dbReference type="PROSITE" id="PS00941">
    <property type="entry name" value="CARBOXYLESTERASE_B_2"/>
    <property type="match status" value="1"/>
</dbReference>
<dbReference type="ESTHER" id="mucc1-s2jhu5">
    <property type="family name" value="Fungal_carboxylesterase_lipase"/>
</dbReference>
<dbReference type="InterPro" id="IPR029058">
    <property type="entry name" value="AB_hydrolase_fold"/>
</dbReference>
<proteinExistence type="inferred from homology"/>
<dbReference type="AlphaFoldDB" id="A0A162QBN1"/>
<dbReference type="PANTHER" id="PTHR43142">
    <property type="entry name" value="CARBOXYLIC ESTER HYDROLASE"/>
    <property type="match status" value="1"/>
</dbReference>
<dbReference type="GO" id="GO:0016787">
    <property type="term" value="F:hydrolase activity"/>
    <property type="evidence" value="ECO:0007669"/>
    <property type="project" value="UniProtKB-KW"/>
</dbReference>
<sequence length="140" mass="15264">MCVQIDHQSEDCLYLNIWTPDTVKSKKRPVIVWFHPGACMSGSSSQPFWDGTNLARNDAIIVSFNYRLGALGWMSMDHLSSDLKGSGNLGLLDQIAALKWVQNNIAEFGGDPNNVTAFGSSAGCKSSSWTESLAYTDDLA</sequence>
<keyword evidence="5" id="KW-1185">Reference proteome</keyword>
<evidence type="ECO:0000259" key="3">
    <source>
        <dbReference type="Pfam" id="PF00135"/>
    </source>
</evidence>
<evidence type="ECO:0000313" key="4">
    <source>
        <dbReference type="EMBL" id="OAD00570.1"/>
    </source>
</evidence>
<feature type="domain" description="Carboxylesterase type B" evidence="3">
    <location>
        <begin position="7"/>
        <end position="128"/>
    </location>
</feature>
<organism evidence="4 5">
    <name type="scientific">Mucor lusitanicus CBS 277.49</name>
    <dbReference type="NCBI Taxonomy" id="747725"/>
    <lineage>
        <taxon>Eukaryota</taxon>
        <taxon>Fungi</taxon>
        <taxon>Fungi incertae sedis</taxon>
        <taxon>Mucoromycota</taxon>
        <taxon>Mucoromycotina</taxon>
        <taxon>Mucoromycetes</taxon>
        <taxon>Mucorales</taxon>
        <taxon>Mucorineae</taxon>
        <taxon>Mucoraceae</taxon>
        <taxon>Mucor</taxon>
    </lineage>
</organism>
<dbReference type="Gene3D" id="3.40.50.1820">
    <property type="entry name" value="alpha/beta hydrolase"/>
    <property type="match status" value="1"/>
</dbReference>
<protein>
    <recommendedName>
        <fullName evidence="3">Carboxylesterase type B domain-containing protein</fullName>
    </recommendedName>
</protein>
<dbReference type="Proteomes" id="UP000077051">
    <property type="component" value="Unassembled WGS sequence"/>
</dbReference>
<dbReference type="STRING" id="747725.A0A162QBN1"/>